<evidence type="ECO:0000256" key="15">
    <source>
        <dbReference type="SAM" id="MobiDB-lite"/>
    </source>
</evidence>
<evidence type="ECO:0000256" key="5">
    <source>
        <dbReference type="ARBA" id="ARBA00022475"/>
    </source>
</evidence>
<evidence type="ECO:0000256" key="16">
    <source>
        <dbReference type="SAM" id="SignalP"/>
    </source>
</evidence>
<comment type="similarity">
    <text evidence="3">Belongs to the glycosyltransferase 48 family.</text>
</comment>
<dbReference type="GO" id="GO:0008360">
    <property type="term" value="P:regulation of cell shape"/>
    <property type="evidence" value="ECO:0007669"/>
    <property type="project" value="UniProtKB-KW"/>
</dbReference>
<protein>
    <recommendedName>
        <fullName evidence="13">1,3-beta-glucan synthase</fullName>
        <ecNumber evidence="4">2.4.1.34</ecNumber>
    </recommendedName>
    <alternativeName>
        <fullName evidence="13">1,3-beta-glucan synthase</fullName>
    </alternativeName>
</protein>
<dbReference type="PANTHER" id="PTHR12741">
    <property type="entry name" value="LYST-INTERACTING PROTEIN LIP5 DOPAMINE RESPONSIVE PROTEIN DRG-1"/>
    <property type="match status" value="1"/>
</dbReference>
<evidence type="ECO:0000256" key="10">
    <source>
        <dbReference type="ARBA" id="ARBA00022989"/>
    </source>
</evidence>
<evidence type="ECO:0000256" key="7">
    <source>
        <dbReference type="ARBA" id="ARBA00022679"/>
    </source>
</evidence>
<dbReference type="InterPro" id="IPR039431">
    <property type="entry name" value="Vta1/CALS_N"/>
</dbReference>
<dbReference type="InterPro" id="IPR026899">
    <property type="entry name" value="FKS1-like_dom1"/>
</dbReference>
<feature type="signal peptide" evidence="16">
    <location>
        <begin position="1"/>
        <end position="33"/>
    </location>
</feature>
<evidence type="ECO:0000256" key="1">
    <source>
        <dbReference type="ARBA" id="ARBA00004141"/>
    </source>
</evidence>
<sequence length="733" mass="83243">MSSAICTSGRSPARLLVIPSMVIVIVCWHHLKGAEGPQLPEDGSHSLCRLQPDRIQLSAPWIYFRWLVPMPLKLDIVDIEGVQGLGCSGSHLLAFSISSDSMRFTSVRCQLATLFVLEAAWGARADRSRHRVPQYLCMNSLMSTPTRRRIAQVIARGVVVRGLTKKMTAPRGGGEEPPPPPPPSAEAGNDPVTPTSALVSGLNRRGSRGADMSTFSMEVFDNEVVPSTLNSIAPILHVAAEIESERPRVAYLCRFYAFEKAHRLDQNSIGRGVRQFKTALLQRLEKDNSPSLSKCVKKSDAHEIESFYQQYYKNYIRVLDKGEQANRAQLGKAYQTAGVLFEVLCTVNTNEKVEVNPEVYKDVQEKKDIYAQFNILPLDAASASQSIMQLEKIKEAVVALQNTWGLTWPSAFEPQRQKGGDLDLLDWLRAKFGFQSSSYVQRDSVRNQREHLILLLANVHIRLEPKLDLLSKLDDRAVDVVMTKLFRNYRKCCNFLSQKHSLRFPQCAQPQEIQQRKILYLGLYLLIWGEAANIRYMPECLCYIFHNMAYELHGLLTGNVSIVTEENIRPSYGGDEEAFLKNVVTPIYRVIRKVSNTTRSMYTMAYRGFAKKRKKPSNEKYPGNTATIVLDGDNIEACKHSYIMGILKARAWCRANSRVIDLSDHFGPEPYVWSPPYLDGEDWKEEELEHEKSELEQNWVSQEQYDEEEQEEKEMKKDIRNEDQGTEDKLALA</sequence>
<name>A0AAQ3T5S7_PASNO</name>
<dbReference type="AlphaFoldDB" id="A0AAQ3T5S7"/>
<evidence type="ECO:0000256" key="13">
    <source>
        <dbReference type="ARBA" id="ARBA00032165"/>
    </source>
</evidence>
<feature type="chain" id="PRO_5043051291" description="1,3-beta-glucan synthase" evidence="16">
    <location>
        <begin position="34"/>
        <end position="733"/>
    </location>
</feature>
<feature type="region of interest" description="Disordered" evidence="15">
    <location>
        <begin position="165"/>
        <end position="205"/>
    </location>
</feature>
<evidence type="ECO:0000256" key="2">
    <source>
        <dbReference type="ARBA" id="ARBA00004236"/>
    </source>
</evidence>
<evidence type="ECO:0000256" key="6">
    <source>
        <dbReference type="ARBA" id="ARBA00022676"/>
    </source>
</evidence>
<dbReference type="GO" id="GO:0003843">
    <property type="term" value="F:1,3-beta-D-glucan synthase activity"/>
    <property type="evidence" value="ECO:0007669"/>
    <property type="project" value="UniProtKB-EC"/>
</dbReference>
<proteinExistence type="inferred from homology"/>
<evidence type="ECO:0000256" key="12">
    <source>
        <dbReference type="ARBA" id="ARBA00023316"/>
    </source>
</evidence>
<evidence type="ECO:0000256" key="9">
    <source>
        <dbReference type="ARBA" id="ARBA00022960"/>
    </source>
</evidence>
<dbReference type="InterPro" id="IPR023175">
    <property type="entry name" value="Vta1/CALS_N_sf"/>
</dbReference>
<evidence type="ECO:0000256" key="11">
    <source>
        <dbReference type="ARBA" id="ARBA00023136"/>
    </source>
</evidence>
<keyword evidence="10" id="KW-1133">Transmembrane helix</keyword>
<keyword evidence="5" id="KW-1003">Cell membrane</keyword>
<accession>A0AAQ3T5S7</accession>
<evidence type="ECO:0000313" key="18">
    <source>
        <dbReference type="EMBL" id="WVZ66590.1"/>
    </source>
</evidence>
<dbReference type="Gene3D" id="1.25.40.270">
    <property type="entry name" value="Vacuolar protein sorting-associated protein vta1"/>
    <property type="match status" value="1"/>
</dbReference>
<dbReference type="Proteomes" id="UP001341281">
    <property type="component" value="Chromosome 03"/>
</dbReference>
<keyword evidence="6" id="KW-0328">Glycosyltransferase</keyword>
<dbReference type="GO" id="GO:0071555">
    <property type="term" value="P:cell wall organization"/>
    <property type="evidence" value="ECO:0007669"/>
    <property type="project" value="UniProtKB-KW"/>
</dbReference>
<dbReference type="Pfam" id="PF14288">
    <property type="entry name" value="FKS1_dom1"/>
    <property type="match status" value="1"/>
</dbReference>
<dbReference type="PANTHER" id="PTHR12741:SF107">
    <property type="entry name" value="CALLOSE SYNTHASE 5"/>
    <property type="match status" value="1"/>
</dbReference>
<gene>
    <name evidence="18" type="ORF">U9M48_015785</name>
</gene>
<feature type="compositionally biased region" description="Basic and acidic residues" evidence="15">
    <location>
        <begin position="713"/>
        <end position="733"/>
    </location>
</feature>
<evidence type="ECO:0000256" key="4">
    <source>
        <dbReference type="ARBA" id="ARBA00012589"/>
    </source>
</evidence>
<evidence type="ECO:0000313" key="19">
    <source>
        <dbReference type="Proteomes" id="UP001341281"/>
    </source>
</evidence>
<dbReference type="EC" id="2.4.1.34" evidence="4"/>
<keyword evidence="9" id="KW-0133">Cell shape</keyword>
<evidence type="ECO:0000259" key="17">
    <source>
        <dbReference type="SMART" id="SM01205"/>
    </source>
</evidence>
<feature type="region of interest" description="Disordered" evidence="15">
    <location>
        <begin position="683"/>
        <end position="733"/>
    </location>
</feature>
<keyword evidence="11" id="KW-0472">Membrane</keyword>
<keyword evidence="8" id="KW-0812">Transmembrane</keyword>
<keyword evidence="16" id="KW-0732">Signal</keyword>
<keyword evidence="19" id="KW-1185">Reference proteome</keyword>
<comment type="subcellular location">
    <subcellularLocation>
        <location evidence="2">Cell membrane</location>
    </subcellularLocation>
    <subcellularLocation>
        <location evidence="1">Membrane</location>
        <topology evidence="1">Multi-pass membrane protein</topology>
    </subcellularLocation>
</comment>
<keyword evidence="7" id="KW-0808">Transferase</keyword>
<dbReference type="GO" id="GO:0005886">
    <property type="term" value="C:plasma membrane"/>
    <property type="evidence" value="ECO:0007669"/>
    <property type="project" value="UniProtKB-SubCell"/>
</dbReference>
<feature type="domain" description="1,3-beta-glucan synthase component FKS1-like" evidence="17">
    <location>
        <begin position="515"/>
        <end position="614"/>
    </location>
</feature>
<comment type="catalytic activity">
    <reaction evidence="14">
        <text>[(1-&gt;3)-beta-D-glucosyl](n) + UDP-alpha-D-glucose = [(1-&gt;3)-beta-D-glucosyl](n+1) + UDP + H(+)</text>
        <dbReference type="Rhea" id="RHEA:21476"/>
        <dbReference type="Rhea" id="RHEA-COMP:11146"/>
        <dbReference type="Rhea" id="RHEA-COMP:14303"/>
        <dbReference type="ChEBI" id="CHEBI:15378"/>
        <dbReference type="ChEBI" id="CHEBI:37671"/>
        <dbReference type="ChEBI" id="CHEBI:58223"/>
        <dbReference type="ChEBI" id="CHEBI:58885"/>
        <dbReference type="EC" id="2.4.1.34"/>
    </reaction>
</comment>
<dbReference type="SMART" id="SM01205">
    <property type="entry name" value="FKS1_dom1"/>
    <property type="match status" value="1"/>
</dbReference>
<dbReference type="Pfam" id="PF04652">
    <property type="entry name" value="Vta1"/>
    <property type="match status" value="1"/>
</dbReference>
<reference evidence="18 19" key="1">
    <citation type="submission" date="2024-02" db="EMBL/GenBank/DDBJ databases">
        <title>High-quality chromosome-scale genome assembly of Pensacola bahiagrass (Paspalum notatum Flugge var. saurae).</title>
        <authorList>
            <person name="Vega J.M."/>
            <person name="Podio M."/>
            <person name="Orjuela J."/>
            <person name="Siena L.A."/>
            <person name="Pessino S.C."/>
            <person name="Combes M.C."/>
            <person name="Mariac C."/>
            <person name="Albertini E."/>
            <person name="Pupilli F."/>
            <person name="Ortiz J.P.A."/>
            <person name="Leblanc O."/>
        </authorList>
    </citation>
    <scope>NUCLEOTIDE SEQUENCE [LARGE SCALE GENOMIC DNA]</scope>
    <source>
        <strain evidence="18">R1</strain>
        <tissue evidence="18">Leaf</tissue>
    </source>
</reference>
<dbReference type="EMBL" id="CP144747">
    <property type="protein sequence ID" value="WVZ66590.1"/>
    <property type="molecule type" value="Genomic_DNA"/>
</dbReference>
<keyword evidence="12" id="KW-0961">Cell wall biogenesis/degradation</keyword>
<evidence type="ECO:0000256" key="3">
    <source>
        <dbReference type="ARBA" id="ARBA00009040"/>
    </source>
</evidence>
<organism evidence="18 19">
    <name type="scientific">Paspalum notatum var. saurae</name>
    <dbReference type="NCBI Taxonomy" id="547442"/>
    <lineage>
        <taxon>Eukaryota</taxon>
        <taxon>Viridiplantae</taxon>
        <taxon>Streptophyta</taxon>
        <taxon>Embryophyta</taxon>
        <taxon>Tracheophyta</taxon>
        <taxon>Spermatophyta</taxon>
        <taxon>Magnoliopsida</taxon>
        <taxon>Liliopsida</taxon>
        <taxon>Poales</taxon>
        <taxon>Poaceae</taxon>
        <taxon>PACMAD clade</taxon>
        <taxon>Panicoideae</taxon>
        <taxon>Andropogonodae</taxon>
        <taxon>Paspaleae</taxon>
        <taxon>Paspalinae</taxon>
        <taxon>Paspalum</taxon>
    </lineage>
</organism>
<evidence type="ECO:0000256" key="14">
    <source>
        <dbReference type="ARBA" id="ARBA00047777"/>
    </source>
</evidence>
<evidence type="ECO:0000256" key="8">
    <source>
        <dbReference type="ARBA" id="ARBA00022692"/>
    </source>
</evidence>
<dbReference type="FunFam" id="1.25.40.270:FF:000002">
    <property type="entry name" value="callose synthase 3"/>
    <property type="match status" value="1"/>
</dbReference>